<dbReference type="PANTHER" id="PTHR35803:SF2">
    <property type="entry name" value="RETAINING ALPHA-GALACTOSIDASE"/>
    <property type="match status" value="1"/>
</dbReference>
<dbReference type="InterPro" id="IPR029483">
    <property type="entry name" value="GH97_C"/>
</dbReference>
<evidence type="ECO:0000256" key="3">
    <source>
        <dbReference type="ARBA" id="ARBA00022801"/>
    </source>
</evidence>
<keyword evidence="4" id="KW-0106">Calcium</keyword>
<feature type="domain" description="Glycosyl-hydrolase 97 C-terminal oligomerisation" evidence="9">
    <location>
        <begin position="491"/>
        <end position="583"/>
    </location>
</feature>
<proteinExistence type="predicted"/>
<comment type="subunit">
    <text evidence="2">Monomer.</text>
</comment>
<keyword evidence="6" id="KW-0732">Signal</keyword>
<dbReference type="Gene3D" id="2.70.98.10">
    <property type="match status" value="1"/>
</dbReference>
<dbReference type="InterPro" id="IPR013785">
    <property type="entry name" value="Aldolase_TIM"/>
</dbReference>
<dbReference type="Pfam" id="PF14509">
    <property type="entry name" value="GH97_C"/>
    <property type="match status" value="1"/>
</dbReference>
<evidence type="ECO:0000313" key="10">
    <source>
        <dbReference type="EMBL" id="TGG39505.1"/>
    </source>
</evidence>
<organism evidence="10 11">
    <name type="scientific">Duncaniella freteri</name>
    <dbReference type="NCBI Taxonomy" id="2530391"/>
    <lineage>
        <taxon>Bacteria</taxon>
        <taxon>Pseudomonadati</taxon>
        <taxon>Bacteroidota</taxon>
        <taxon>Bacteroidia</taxon>
        <taxon>Bacteroidales</taxon>
        <taxon>Muribaculaceae</taxon>
        <taxon>Duncaniella</taxon>
    </lineage>
</organism>
<evidence type="ECO:0000256" key="4">
    <source>
        <dbReference type="ARBA" id="ARBA00022837"/>
    </source>
</evidence>
<accession>A0A4Z0V6X5</accession>
<dbReference type="Pfam" id="PF14508">
    <property type="entry name" value="GH97_N"/>
    <property type="match status" value="1"/>
</dbReference>
<reference evidence="10 11" key="1">
    <citation type="submission" date="2019-02" db="EMBL/GenBank/DDBJ databases">
        <title>Isolation and identification of novel species under the genus Muribaculum.</title>
        <authorList>
            <person name="Miyake S."/>
            <person name="Ding Y."/>
            <person name="Low A."/>
            <person name="Soh M."/>
            <person name="Seedorf H."/>
        </authorList>
    </citation>
    <scope>NUCLEOTIDE SEQUENCE [LARGE SCALE GENOMIC DNA]</scope>
    <source>
        <strain evidence="10 11">TLL-A3</strain>
    </source>
</reference>
<protein>
    <submittedName>
        <fullName evidence="10">Glycoside hydrolase family 97 protein</fullName>
    </submittedName>
</protein>
<keyword evidence="5" id="KW-0326">Glycosidase</keyword>
<dbReference type="EMBL" id="SJSA01000001">
    <property type="protein sequence ID" value="TGG39505.1"/>
    <property type="molecule type" value="Genomic_DNA"/>
</dbReference>
<dbReference type="GO" id="GO:0030246">
    <property type="term" value="F:carbohydrate binding"/>
    <property type="evidence" value="ECO:0007669"/>
    <property type="project" value="InterPro"/>
</dbReference>
<dbReference type="Proteomes" id="UP000297635">
    <property type="component" value="Unassembled WGS sequence"/>
</dbReference>
<dbReference type="Pfam" id="PF10566">
    <property type="entry name" value="Glyco_hydro_97"/>
    <property type="match status" value="1"/>
</dbReference>
<name>A0A4Z0V6X5_9BACT</name>
<evidence type="ECO:0000259" key="7">
    <source>
        <dbReference type="Pfam" id="PF10566"/>
    </source>
</evidence>
<dbReference type="InterPro" id="IPR052720">
    <property type="entry name" value="Glycosyl_hydrolase_97"/>
</dbReference>
<evidence type="ECO:0000259" key="8">
    <source>
        <dbReference type="Pfam" id="PF14508"/>
    </source>
</evidence>
<dbReference type="Gene3D" id="2.60.40.1180">
    <property type="entry name" value="Golgi alpha-mannosidase II"/>
    <property type="match status" value="1"/>
</dbReference>
<evidence type="ECO:0000313" key="11">
    <source>
        <dbReference type="Proteomes" id="UP000297635"/>
    </source>
</evidence>
<keyword evidence="11" id="KW-1185">Reference proteome</keyword>
<dbReference type="AlphaFoldDB" id="A0A4Z0V6X5"/>
<comment type="caution">
    <text evidence="10">The sequence shown here is derived from an EMBL/GenBank/DDBJ whole genome shotgun (WGS) entry which is preliminary data.</text>
</comment>
<gene>
    <name evidence="10" type="ORF">EZ315_01845</name>
</gene>
<dbReference type="SUPFAM" id="SSF51445">
    <property type="entry name" value="(Trans)glycosidases"/>
    <property type="match status" value="1"/>
</dbReference>
<evidence type="ECO:0000256" key="1">
    <source>
        <dbReference type="ARBA" id="ARBA00001913"/>
    </source>
</evidence>
<feature type="domain" description="Glycosyl-hydrolase 97 catalytic" evidence="7">
    <location>
        <begin position="250"/>
        <end position="399"/>
    </location>
</feature>
<feature type="chain" id="PRO_5021471190" evidence="6">
    <location>
        <begin position="21"/>
        <end position="584"/>
    </location>
</feature>
<sequence length="584" mass="65377">MNLKILIAALSLCIAPGISADVVSPNRKISLSVSEDSLLSVAVINGKDRVLMRIDCGKITQEVPGSISNHTVDYYMICGKRRHCHNEFSEVKYLLENSDTLSVRVYDDGIAWSGCRGCEVDLSGASHSWLQDWSDCYEGFYNKDRVVKPGSRYGYPALFEYGDRDVFLLLSESAVGADNAAASLYDSGRQGVYEIKPDGEEYPGWQTAVIGSLSDVVESTLINDNSPVNRLEDVGWIKPGVASWIYWAYNHGSNDFDIIRRYVDMACELSLPYVLIDAEWDEMKNGYSILDAVSYALRKGVKPMIWYNSSVGWINGAPGPKFRLNDPENREKEFAWCEENGIAGVKIDFFSGDTNLNIKYMLDLLECAARHRLLVNFHGVTIPRGWQRTYPNLVSMEAVYGAEWYNNVPTFTDKAARHNATLPFTRNVIGSMDYTPCAFTDSQHPHITTDAHELALTVLFESGIQHLADRPESFLAQPDVIRGFLSELPAAWDDTLLLGGYPGDYVVMARKNGNEWYICGINGNDTPRKITIDTDRVPEVKNGREMTLITDGPGMDKSWRISEIEKVPSSIIMKPRGGFIIRVK</sequence>
<dbReference type="InterPro" id="IPR029486">
    <property type="entry name" value="GH97_N"/>
</dbReference>
<dbReference type="InterPro" id="IPR019563">
    <property type="entry name" value="GH97_catalytic"/>
</dbReference>
<dbReference type="GeneID" id="82148515"/>
<dbReference type="RefSeq" id="WP_135470107.1">
    <property type="nucleotide sequence ID" value="NZ_CASJDB010000023.1"/>
</dbReference>
<dbReference type="PANTHER" id="PTHR35803">
    <property type="entry name" value="GLUCAN 1,4-ALPHA-GLUCOSIDASE SUSB-RELATED"/>
    <property type="match status" value="1"/>
</dbReference>
<feature type="domain" description="Glycosyl-hydrolase 97 N-terminal" evidence="8">
    <location>
        <begin position="22"/>
        <end position="224"/>
    </location>
</feature>
<dbReference type="InterPro" id="IPR017853">
    <property type="entry name" value="GH"/>
</dbReference>
<keyword evidence="3 10" id="KW-0378">Hydrolase</keyword>
<evidence type="ECO:0000256" key="5">
    <source>
        <dbReference type="ARBA" id="ARBA00023295"/>
    </source>
</evidence>
<feature type="signal peptide" evidence="6">
    <location>
        <begin position="1"/>
        <end position="20"/>
    </location>
</feature>
<evidence type="ECO:0000259" key="9">
    <source>
        <dbReference type="Pfam" id="PF14509"/>
    </source>
</evidence>
<dbReference type="GO" id="GO:0016798">
    <property type="term" value="F:hydrolase activity, acting on glycosyl bonds"/>
    <property type="evidence" value="ECO:0007669"/>
    <property type="project" value="UniProtKB-KW"/>
</dbReference>
<evidence type="ECO:0000256" key="2">
    <source>
        <dbReference type="ARBA" id="ARBA00011245"/>
    </source>
</evidence>
<dbReference type="Gene3D" id="3.20.20.70">
    <property type="entry name" value="Aldolase class I"/>
    <property type="match status" value="1"/>
</dbReference>
<evidence type="ECO:0000256" key="6">
    <source>
        <dbReference type="SAM" id="SignalP"/>
    </source>
</evidence>
<dbReference type="InterPro" id="IPR013780">
    <property type="entry name" value="Glyco_hydro_b"/>
</dbReference>
<comment type="cofactor">
    <cofactor evidence="1">
        <name>Ca(2+)</name>
        <dbReference type="ChEBI" id="CHEBI:29108"/>
    </cofactor>
</comment>
<dbReference type="InterPro" id="IPR014718">
    <property type="entry name" value="GH-type_carb-bd"/>
</dbReference>